<gene>
    <name evidence="5" type="primary">mmsB</name>
    <name evidence="5" type="ORF">GCM10011609_86850</name>
</gene>
<dbReference type="Pfam" id="PF21761">
    <property type="entry name" value="RedAm-like_C"/>
    <property type="match status" value="1"/>
</dbReference>
<reference evidence="6" key="1">
    <citation type="journal article" date="2019" name="Int. J. Syst. Evol. Microbiol.">
        <title>The Global Catalogue of Microorganisms (GCM) 10K type strain sequencing project: providing services to taxonomists for standard genome sequencing and annotation.</title>
        <authorList>
            <consortium name="The Broad Institute Genomics Platform"/>
            <consortium name="The Broad Institute Genome Sequencing Center for Infectious Disease"/>
            <person name="Wu L."/>
            <person name="Ma J."/>
        </authorList>
    </citation>
    <scope>NUCLEOTIDE SEQUENCE [LARGE SCALE GENOMIC DNA]</scope>
    <source>
        <strain evidence="6">CGMCC 4.7319</strain>
    </source>
</reference>
<dbReference type="InterPro" id="IPR048666">
    <property type="entry name" value="RedAm-like_C"/>
</dbReference>
<dbReference type="Proteomes" id="UP000597656">
    <property type="component" value="Unassembled WGS sequence"/>
</dbReference>
<evidence type="ECO:0000259" key="4">
    <source>
        <dbReference type="Pfam" id="PF21761"/>
    </source>
</evidence>
<dbReference type="PANTHER" id="PTHR43580:SF2">
    <property type="entry name" value="CYTOKINE-LIKE NUCLEAR FACTOR N-PAC"/>
    <property type="match status" value="1"/>
</dbReference>
<accession>A0ABQ2IT09</accession>
<dbReference type="Gene3D" id="3.40.50.720">
    <property type="entry name" value="NAD(P)-binding Rossmann-like Domain"/>
    <property type="match status" value="1"/>
</dbReference>
<comment type="similarity">
    <text evidence="1">Belongs to the HIBADH-related family.</text>
</comment>
<organism evidence="5 6">
    <name type="scientific">Lentzea pudingi</name>
    <dbReference type="NCBI Taxonomy" id="1789439"/>
    <lineage>
        <taxon>Bacteria</taxon>
        <taxon>Bacillati</taxon>
        <taxon>Actinomycetota</taxon>
        <taxon>Actinomycetes</taxon>
        <taxon>Pseudonocardiales</taxon>
        <taxon>Pseudonocardiaceae</taxon>
        <taxon>Lentzea</taxon>
    </lineage>
</organism>
<evidence type="ECO:0000256" key="1">
    <source>
        <dbReference type="ARBA" id="ARBA00009080"/>
    </source>
</evidence>
<dbReference type="InterPro" id="IPR006115">
    <property type="entry name" value="6PGDH_NADP-bd"/>
</dbReference>
<comment type="caution">
    <text evidence="5">The sequence shown here is derived from an EMBL/GenBank/DDBJ whole genome shotgun (WGS) entry which is preliminary data.</text>
</comment>
<keyword evidence="6" id="KW-1185">Reference proteome</keyword>
<sequence length="272" mass="28776">MGSALAAAFVEAGYPTTIWNRTPGKADELVARGAVLVPFVADALRASSLIVVCLSDAASVEDVLGPHRDELDSRTLVNLTSGTSDEARGISKWAGDYVDGAIMAIPEVIGRPEAFLLFSGSAEAYARHRESLGRLGTTTFFGEDVGLASLYDVALLGVMWGTLNSFLHGAALLGAAGVDAAEFAPFANQWVSSVTGFVNAYADQIDRGVYPAEDASLETHLATMKYLVRESSAAEVNTEWPARIQAMTERAIRAGHAGASYASLIEVFRSRA</sequence>
<dbReference type="InterPro" id="IPR015815">
    <property type="entry name" value="HIBADH-related"/>
</dbReference>
<evidence type="ECO:0000256" key="2">
    <source>
        <dbReference type="ARBA" id="ARBA00023002"/>
    </source>
</evidence>
<feature type="domain" description="NADPH-dependent reductive aminase-like C-terminal" evidence="4">
    <location>
        <begin position="144"/>
        <end position="269"/>
    </location>
</feature>
<dbReference type="SUPFAM" id="SSF51735">
    <property type="entry name" value="NAD(P)-binding Rossmann-fold domains"/>
    <property type="match status" value="1"/>
</dbReference>
<protein>
    <submittedName>
        <fullName evidence="5">3-hydroxyisobutyrate dehydrogenase</fullName>
    </submittedName>
</protein>
<feature type="domain" description="6-phosphogluconate dehydrogenase NADP-binding" evidence="3">
    <location>
        <begin position="1"/>
        <end position="65"/>
    </location>
</feature>
<name>A0ABQ2IT09_9PSEU</name>
<keyword evidence="2" id="KW-0560">Oxidoreductase</keyword>
<proteinExistence type="inferred from homology"/>
<dbReference type="InterPro" id="IPR036291">
    <property type="entry name" value="NAD(P)-bd_dom_sf"/>
</dbReference>
<dbReference type="PANTHER" id="PTHR43580">
    <property type="entry name" value="OXIDOREDUCTASE GLYR1-RELATED"/>
    <property type="match status" value="1"/>
</dbReference>
<evidence type="ECO:0000313" key="5">
    <source>
        <dbReference type="EMBL" id="GGN29635.1"/>
    </source>
</evidence>
<dbReference type="Pfam" id="PF03446">
    <property type="entry name" value="NAD_binding_2"/>
    <property type="match status" value="1"/>
</dbReference>
<dbReference type="InterPro" id="IPR013328">
    <property type="entry name" value="6PGD_dom2"/>
</dbReference>
<dbReference type="InterPro" id="IPR051265">
    <property type="entry name" value="HIBADH-related_NP60_sf"/>
</dbReference>
<dbReference type="Gene3D" id="1.10.1040.10">
    <property type="entry name" value="N-(1-d-carboxylethyl)-l-norvaline Dehydrogenase, domain 2"/>
    <property type="match status" value="1"/>
</dbReference>
<evidence type="ECO:0000259" key="3">
    <source>
        <dbReference type="Pfam" id="PF03446"/>
    </source>
</evidence>
<dbReference type="EMBL" id="BMNC01000032">
    <property type="protein sequence ID" value="GGN29635.1"/>
    <property type="molecule type" value="Genomic_DNA"/>
</dbReference>
<dbReference type="PIRSF" id="PIRSF000103">
    <property type="entry name" value="HIBADH"/>
    <property type="match status" value="1"/>
</dbReference>
<evidence type="ECO:0000313" key="6">
    <source>
        <dbReference type="Proteomes" id="UP000597656"/>
    </source>
</evidence>